<feature type="transmembrane region" description="Helical" evidence="13">
    <location>
        <begin position="60"/>
        <end position="81"/>
    </location>
</feature>
<keyword evidence="15" id="KW-1185">Reference proteome</keyword>
<feature type="binding site" evidence="12">
    <location>
        <position position="101"/>
    </location>
    <ligand>
        <name>K(+)</name>
        <dbReference type="ChEBI" id="CHEBI:29103"/>
    </ligand>
</feature>
<keyword evidence="12" id="KW-0479">Metal-binding</keyword>
<keyword evidence="4" id="KW-1003">Cell membrane</keyword>
<feature type="transmembrane region" description="Helical" evidence="13">
    <location>
        <begin position="30"/>
        <end position="48"/>
    </location>
</feature>
<evidence type="ECO:0000256" key="10">
    <source>
        <dbReference type="ARBA" id="ARBA00023065"/>
    </source>
</evidence>
<dbReference type="STRING" id="946077.W5A_06138"/>
<keyword evidence="5" id="KW-0997">Cell inner membrane</keyword>
<evidence type="ECO:0000256" key="8">
    <source>
        <dbReference type="ARBA" id="ARBA00022958"/>
    </source>
</evidence>
<dbReference type="PIRSF" id="PIRSF006247">
    <property type="entry name" value="TrkH"/>
    <property type="match status" value="1"/>
</dbReference>
<gene>
    <name evidence="14" type="ORF">W5A_06138</name>
</gene>
<evidence type="ECO:0000256" key="6">
    <source>
        <dbReference type="ARBA" id="ARBA00022538"/>
    </source>
</evidence>
<evidence type="ECO:0000256" key="13">
    <source>
        <dbReference type="SAM" id="Phobius"/>
    </source>
</evidence>
<evidence type="ECO:0000256" key="4">
    <source>
        <dbReference type="ARBA" id="ARBA00022475"/>
    </source>
</evidence>
<feature type="binding site" evidence="12">
    <location>
        <position position="102"/>
    </location>
    <ligand>
        <name>K(+)</name>
        <dbReference type="ChEBI" id="CHEBI:29103"/>
    </ligand>
</feature>
<evidence type="ECO:0000256" key="9">
    <source>
        <dbReference type="ARBA" id="ARBA00022989"/>
    </source>
</evidence>
<keyword evidence="6" id="KW-0633">Potassium transport</keyword>
<sequence>MGLLLLFNGGFMLLAALISGVYDDGVTLEISSASLVTLLAGVVLMYFTRNHTRELKKRDGYIIVTFGWICMSFSGMLPYLFTQSIPDITNAFFETMSGYTTTGASILSDIEALPEGVLFWRSLTHWIGGMGIIVLAIAILPLLGIGGMQLFVAEAPGLSADKLHPRITDTAKRLWFIYFGYTIAETILLQLAGMSFFDAINHALATLSTGGFSTKNASVAYWNDDPIIQYIIVLFMFLAGSNFVLSYFAFKGNIQKVIKDDEFRFYFGFVAIFTIIAFLVVYYQADVPVSDYHPMVWGEAESAFRHTLFQVVSVITTTGFVTADFTTWTSFLTIFFFGLMFLGGSAGSTAGGVKVVRHMLMIKNGLLEFKRTLHPNAIIPVRYNTKSLTSEVVFNILGFFILYMLLFIIGALVLGMMGLDFLSAVGGAASSLGNVGPALGSLSPLENFNSLPALGKWWCAFLMLLGRLELFTVLILLTPFFWRKH</sequence>
<feature type="transmembrane region" description="Helical" evidence="13">
    <location>
        <begin position="262"/>
        <end position="283"/>
    </location>
</feature>
<keyword evidence="10" id="KW-0406">Ion transport</keyword>
<feature type="transmembrane region" description="Helical" evidence="13">
    <location>
        <begin position="330"/>
        <end position="351"/>
    </location>
</feature>
<dbReference type="PANTHER" id="PTHR32024:SF2">
    <property type="entry name" value="TRK SYSTEM POTASSIUM UPTAKE PROTEIN TRKG-RELATED"/>
    <property type="match status" value="1"/>
</dbReference>
<dbReference type="InterPro" id="IPR003445">
    <property type="entry name" value="Cat_transpt"/>
</dbReference>
<comment type="subcellular location">
    <subcellularLocation>
        <location evidence="1">Cell inner membrane</location>
        <topology evidence="1">Multi-pass membrane protein</topology>
    </subcellularLocation>
</comment>
<name>I0WHA5_9FLAO</name>
<feature type="transmembrane region" description="Helical" evidence="13">
    <location>
        <begin position="126"/>
        <end position="153"/>
    </location>
</feature>
<dbReference type="GO" id="GO:0015379">
    <property type="term" value="F:potassium:chloride symporter activity"/>
    <property type="evidence" value="ECO:0007669"/>
    <property type="project" value="InterPro"/>
</dbReference>
<feature type="transmembrane region" description="Helical" evidence="13">
    <location>
        <begin position="392"/>
        <end position="414"/>
    </location>
</feature>
<evidence type="ECO:0000256" key="12">
    <source>
        <dbReference type="PIRSR" id="PIRSR006247-1"/>
    </source>
</evidence>
<dbReference type="RefSeq" id="WP_008238501.1">
    <property type="nucleotide sequence ID" value="NZ_AJJU01000004.1"/>
</dbReference>
<dbReference type="eggNOG" id="COG0168">
    <property type="taxonomic scope" value="Bacteria"/>
</dbReference>
<feature type="transmembrane region" description="Helical" evidence="13">
    <location>
        <begin position="227"/>
        <end position="250"/>
    </location>
</feature>
<feature type="binding site" evidence="12">
    <location>
        <position position="317"/>
    </location>
    <ligand>
        <name>K(+)</name>
        <dbReference type="ChEBI" id="CHEBI:29103"/>
    </ligand>
</feature>
<evidence type="ECO:0000256" key="1">
    <source>
        <dbReference type="ARBA" id="ARBA00004429"/>
    </source>
</evidence>
<comment type="similarity">
    <text evidence="2">Belongs to the TrkH potassium transport family.</text>
</comment>
<keyword evidence="9 13" id="KW-1133">Transmembrane helix</keyword>
<feature type="transmembrane region" description="Helical" evidence="13">
    <location>
        <begin position="174"/>
        <end position="197"/>
    </location>
</feature>
<feature type="transmembrane region" description="Helical" evidence="13">
    <location>
        <begin position="460"/>
        <end position="482"/>
    </location>
</feature>
<evidence type="ECO:0000313" key="14">
    <source>
        <dbReference type="EMBL" id="EID75771.1"/>
    </source>
</evidence>
<protein>
    <submittedName>
        <fullName evidence="14">Cation transporter</fullName>
    </submittedName>
</protein>
<evidence type="ECO:0000256" key="5">
    <source>
        <dbReference type="ARBA" id="ARBA00022519"/>
    </source>
</evidence>
<dbReference type="EMBL" id="AJJU01000004">
    <property type="protein sequence ID" value="EID75771.1"/>
    <property type="molecule type" value="Genomic_DNA"/>
</dbReference>
<keyword evidence="8 12" id="KW-0630">Potassium</keyword>
<keyword evidence="11 13" id="KW-0472">Membrane</keyword>
<feature type="binding site" evidence="12">
    <location>
        <position position="435"/>
    </location>
    <ligand>
        <name>K(+)</name>
        <dbReference type="ChEBI" id="CHEBI:29103"/>
    </ligand>
</feature>
<comment type="caution">
    <text evidence="14">The sequence shown here is derived from an EMBL/GenBank/DDBJ whole genome shotgun (WGS) entry which is preliminary data.</text>
</comment>
<feature type="binding site" evidence="12">
    <location>
        <position position="318"/>
    </location>
    <ligand>
        <name>K(+)</name>
        <dbReference type="ChEBI" id="CHEBI:29103"/>
    </ligand>
</feature>
<dbReference type="AlphaFoldDB" id="I0WHA5"/>
<organism evidence="14 15">
    <name type="scientific">Imtechella halotolerans K1</name>
    <dbReference type="NCBI Taxonomy" id="946077"/>
    <lineage>
        <taxon>Bacteria</taxon>
        <taxon>Pseudomonadati</taxon>
        <taxon>Bacteroidota</taxon>
        <taxon>Flavobacteriia</taxon>
        <taxon>Flavobacteriales</taxon>
        <taxon>Flavobacteriaceae</taxon>
        <taxon>Imtechella</taxon>
    </lineage>
</organism>
<evidence type="ECO:0000256" key="2">
    <source>
        <dbReference type="ARBA" id="ARBA00009137"/>
    </source>
</evidence>
<dbReference type="GO" id="GO:0046872">
    <property type="term" value="F:metal ion binding"/>
    <property type="evidence" value="ECO:0007669"/>
    <property type="project" value="UniProtKB-KW"/>
</dbReference>
<evidence type="ECO:0000256" key="7">
    <source>
        <dbReference type="ARBA" id="ARBA00022692"/>
    </source>
</evidence>
<evidence type="ECO:0000313" key="15">
    <source>
        <dbReference type="Proteomes" id="UP000005938"/>
    </source>
</evidence>
<feature type="binding site" evidence="12">
    <location>
        <position position="210"/>
    </location>
    <ligand>
        <name>K(+)</name>
        <dbReference type="ChEBI" id="CHEBI:29103"/>
    </ligand>
</feature>
<keyword evidence="7 13" id="KW-0812">Transmembrane</keyword>
<feature type="binding site" evidence="12">
    <location>
        <position position="434"/>
    </location>
    <ligand>
        <name>K(+)</name>
        <dbReference type="ChEBI" id="CHEBI:29103"/>
    </ligand>
</feature>
<dbReference type="InterPro" id="IPR004772">
    <property type="entry name" value="TrkH"/>
</dbReference>
<accession>I0WHA5</accession>
<evidence type="ECO:0000256" key="3">
    <source>
        <dbReference type="ARBA" id="ARBA00022448"/>
    </source>
</evidence>
<dbReference type="OrthoDB" id="9810952at2"/>
<dbReference type="PATRIC" id="fig|946077.3.peg.1247"/>
<proteinExistence type="inferred from homology"/>
<dbReference type="PANTHER" id="PTHR32024">
    <property type="entry name" value="TRK SYSTEM POTASSIUM UPTAKE PROTEIN TRKG-RELATED"/>
    <property type="match status" value="1"/>
</dbReference>
<reference evidence="14 15" key="1">
    <citation type="journal article" date="2012" name="J. Bacteriol.">
        <title>Genome Sequence of the Halotolerant Bacterium Imtechella halotolerans K1T.</title>
        <authorList>
            <person name="Kumar S."/>
            <person name="Vikram S."/>
            <person name="Subramanian S."/>
            <person name="Raghava G.P."/>
            <person name="Pinnaka A.K."/>
        </authorList>
    </citation>
    <scope>NUCLEOTIDE SEQUENCE [LARGE SCALE GENOMIC DNA]</scope>
    <source>
        <strain evidence="14 15">K1</strain>
    </source>
</reference>
<evidence type="ECO:0000256" key="11">
    <source>
        <dbReference type="ARBA" id="ARBA00023136"/>
    </source>
</evidence>
<keyword evidence="3" id="KW-0813">Transport</keyword>
<dbReference type="Proteomes" id="UP000005938">
    <property type="component" value="Unassembled WGS sequence"/>
</dbReference>
<dbReference type="GO" id="GO:0005886">
    <property type="term" value="C:plasma membrane"/>
    <property type="evidence" value="ECO:0007669"/>
    <property type="project" value="UniProtKB-SubCell"/>
</dbReference>
<dbReference type="Pfam" id="PF02386">
    <property type="entry name" value="TrkH"/>
    <property type="match status" value="1"/>
</dbReference>